<gene>
    <name evidence="1" type="ORF">EOI86_00935</name>
</gene>
<comment type="caution">
    <text evidence="1">The sequence shown here is derived from an EMBL/GenBank/DDBJ whole genome shotgun (WGS) entry which is preliminary data.</text>
</comment>
<proteinExistence type="predicted"/>
<dbReference type="Gene3D" id="2.60.40.420">
    <property type="entry name" value="Cupredoxins - blue copper proteins"/>
    <property type="match status" value="1"/>
</dbReference>
<dbReference type="AlphaFoldDB" id="A0A3S2VQH4"/>
<dbReference type="OrthoDB" id="9772097at2"/>
<accession>A0A3S2VQH4</accession>
<organism evidence="1 2">
    <name type="scientific">Hwanghaeella grinnelliae</name>
    <dbReference type="NCBI Taxonomy" id="2500179"/>
    <lineage>
        <taxon>Bacteria</taxon>
        <taxon>Pseudomonadati</taxon>
        <taxon>Pseudomonadota</taxon>
        <taxon>Alphaproteobacteria</taxon>
        <taxon>Rhodospirillales</taxon>
        <taxon>Rhodospirillaceae</taxon>
        <taxon>Hwanghaeella</taxon>
    </lineage>
</organism>
<dbReference type="InterPro" id="IPR008972">
    <property type="entry name" value="Cupredoxin"/>
</dbReference>
<keyword evidence="2" id="KW-1185">Reference proteome</keyword>
<name>A0A3S2VQH4_9PROT</name>
<dbReference type="Proteomes" id="UP000287447">
    <property type="component" value="Unassembled WGS sequence"/>
</dbReference>
<dbReference type="EMBL" id="SADE01000001">
    <property type="protein sequence ID" value="RVU37899.1"/>
    <property type="molecule type" value="Genomic_DNA"/>
</dbReference>
<evidence type="ECO:0000313" key="1">
    <source>
        <dbReference type="EMBL" id="RVU37899.1"/>
    </source>
</evidence>
<sequence length="219" mass="23904">MTWLLSNSIGFLSVAGAVCAWVVVAGPTAAADVNLSFVDSEGADVQDVVATLEVPDGQPVVASAPVEVEVNQYRQSFEPLVTMVPINSDVRFRNSDSFAHHVYSFSKAKSFEHRQSTSGVTEAMTLDKAGLIALGCNIHDHMLAYIYVSDTPYYGLSGKDGFVQMQDVPDGDYVLKIWHPRLKGKAIEKPVTVGGDTVEVRETLELKPPRKVKKSLYSR</sequence>
<reference evidence="2" key="1">
    <citation type="submission" date="2019-01" db="EMBL/GenBank/DDBJ databases">
        <title>Gri0909 isolated from a small marine red alga.</title>
        <authorList>
            <person name="Kim J."/>
            <person name="Jeong S.E."/>
            <person name="Jeon C.O."/>
        </authorList>
    </citation>
    <scope>NUCLEOTIDE SEQUENCE [LARGE SCALE GENOMIC DNA]</scope>
    <source>
        <strain evidence="2">Gri0909</strain>
    </source>
</reference>
<dbReference type="RefSeq" id="WP_127763272.1">
    <property type="nucleotide sequence ID" value="NZ_SADE01000001.1"/>
</dbReference>
<evidence type="ECO:0000313" key="2">
    <source>
        <dbReference type="Proteomes" id="UP000287447"/>
    </source>
</evidence>
<dbReference type="SUPFAM" id="SSF49503">
    <property type="entry name" value="Cupredoxins"/>
    <property type="match status" value="1"/>
</dbReference>
<protein>
    <submittedName>
        <fullName evidence="1">Methylamine utilization protein</fullName>
    </submittedName>
</protein>